<dbReference type="EMBL" id="NAFK01000108">
    <property type="protein sequence ID" value="OSJ35481.1"/>
    <property type="molecule type" value="Genomic_DNA"/>
</dbReference>
<dbReference type="Proteomes" id="UP000193553">
    <property type="component" value="Unassembled WGS sequence"/>
</dbReference>
<organism evidence="1 3">
    <name type="scientific">Bradyrhizobium canariense</name>
    <dbReference type="NCBI Taxonomy" id="255045"/>
    <lineage>
        <taxon>Bacteria</taxon>
        <taxon>Pseudomonadati</taxon>
        <taxon>Pseudomonadota</taxon>
        <taxon>Alphaproteobacteria</taxon>
        <taxon>Hyphomicrobiales</taxon>
        <taxon>Nitrobacteraceae</taxon>
        <taxon>Bradyrhizobium</taxon>
    </lineage>
</organism>
<name>A0A1X3GTE1_9BRAD</name>
<comment type="caution">
    <text evidence="1">The sequence shown here is derived from an EMBL/GenBank/DDBJ whole genome shotgun (WGS) entry which is preliminary data.</text>
</comment>
<protein>
    <submittedName>
        <fullName evidence="1">Uncharacterized protein</fullName>
    </submittedName>
</protein>
<evidence type="ECO:0000313" key="3">
    <source>
        <dbReference type="Proteomes" id="UP000193553"/>
    </source>
</evidence>
<sequence>MQYRACIVDANGRENSRTFACANDEDAIVWARQMLHGNSVELWCGERLVKRLPVSEDSRAVTHEVHEGRMVPKAKE</sequence>
<dbReference type="RefSeq" id="WP_085357349.1">
    <property type="nucleotide sequence ID" value="NZ_NAFC01000125.1"/>
</dbReference>
<reference evidence="3 4" key="1">
    <citation type="submission" date="2017-03" db="EMBL/GenBank/DDBJ databases">
        <title>Whole genome sequences of fourteen strains of Bradyrhizobium canariense and one strain of Bradyrhizobium japonicum isolated from Lupinus (Papilionoideae: Genisteae) species in Algeria.</title>
        <authorList>
            <person name="Crovadore J."/>
            <person name="Chekireb D."/>
            <person name="Brachmann A."/>
            <person name="Chablais R."/>
            <person name="Cochard B."/>
            <person name="Lefort F."/>
        </authorList>
    </citation>
    <scope>NUCLEOTIDE SEQUENCE [LARGE SCALE GENOMIC DNA]</scope>
    <source>
        <strain evidence="1 3">UBMA195</strain>
        <strain evidence="2 4">UBMAN05</strain>
    </source>
</reference>
<gene>
    <name evidence="2" type="ORF">BST63_01860</name>
    <name evidence="1" type="ORF">BSZ18_01970</name>
</gene>
<evidence type="ECO:0000313" key="1">
    <source>
        <dbReference type="EMBL" id="OSJ18589.1"/>
    </source>
</evidence>
<evidence type="ECO:0000313" key="2">
    <source>
        <dbReference type="EMBL" id="OSJ35481.1"/>
    </source>
</evidence>
<dbReference type="EMBL" id="NAFI01000127">
    <property type="protein sequence ID" value="OSJ18589.1"/>
    <property type="molecule type" value="Genomic_DNA"/>
</dbReference>
<evidence type="ECO:0000313" key="4">
    <source>
        <dbReference type="Proteomes" id="UP000193884"/>
    </source>
</evidence>
<proteinExistence type="predicted"/>
<dbReference type="AlphaFoldDB" id="A0A1X3GTE1"/>
<keyword evidence="4" id="KW-1185">Reference proteome</keyword>
<dbReference type="OrthoDB" id="8255844at2"/>
<dbReference type="Proteomes" id="UP000193884">
    <property type="component" value="Unassembled WGS sequence"/>
</dbReference>
<accession>A0A1X3GTE1</accession>